<dbReference type="EMBL" id="CP136336">
    <property type="protein sequence ID" value="WOB06091.1"/>
    <property type="molecule type" value="Genomic_DNA"/>
</dbReference>
<keyword evidence="2" id="KW-1185">Reference proteome</keyword>
<organism evidence="1 2">
    <name type="scientific">Piscinibacter gummiphilus</name>
    <dbReference type="NCBI Taxonomy" id="946333"/>
    <lineage>
        <taxon>Bacteria</taxon>
        <taxon>Pseudomonadati</taxon>
        <taxon>Pseudomonadota</taxon>
        <taxon>Betaproteobacteria</taxon>
        <taxon>Burkholderiales</taxon>
        <taxon>Sphaerotilaceae</taxon>
        <taxon>Piscinibacter</taxon>
    </lineage>
</organism>
<name>A0ABZ0CM76_9BURK</name>
<dbReference type="RefSeq" id="WP_316698374.1">
    <property type="nucleotide sequence ID" value="NZ_CP136336.1"/>
</dbReference>
<proteinExistence type="predicted"/>
<evidence type="ECO:0000313" key="1">
    <source>
        <dbReference type="EMBL" id="WOB06091.1"/>
    </source>
</evidence>
<evidence type="ECO:0000313" key="2">
    <source>
        <dbReference type="Proteomes" id="UP001303946"/>
    </source>
</evidence>
<dbReference type="Proteomes" id="UP001303946">
    <property type="component" value="Chromosome"/>
</dbReference>
<gene>
    <name evidence="1" type="ORF">RXV79_14280</name>
</gene>
<sequence length="86" mass="8767">MSLVPVPMVLGLVPVVPIVLEFVPVPVPMVLELVPVPVLVLLGSEDVPPIVPVPVVPVEGLVLVPVALVPEEPGLAAAPDVPLGEP</sequence>
<protein>
    <submittedName>
        <fullName evidence="1">Uncharacterized protein</fullName>
    </submittedName>
</protein>
<accession>A0ABZ0CM76</accession>
<reference evidence="1 2" key="1">
    <citation type="submission" date="2023-10" db="EMBL/GenBank/DDBJ databases">
        <title>Bacteria for the degradation of biodegradable plastic PBAT(Polybutylene adipate terephthalate).</title>
        <authorList>
            <person name="Weon H.-Y."/>
            <person name="Yeon J."/>
        </authorList>
    </citation>
    <scope>NUCLEOTIDE SEQUENCE [LARGE SCALE GENOMIC DNA]</scope>
    <source>
        <strain evidence="1 2">SBD 7-3</strain>
    </source>
</reference>